<dbReference type="PANTHER" id="PTHR31668:SF26">
    <property type="entry name" value="GLUCOSE TRANSPORT TRANSCRIPTION REGULATOR RGT1-RELATED"/>
    <property type="match status" value="1"/>
</dbReference>
<dbReference type="Proteomes" id="UP001209540">
    <property type="component" value="Unassembled WGS sequence"/>
</dbReference>
<proteinExistence type="predicted"/>
<evidence type="ECO:0000256" key="1">
    <source>
        <dbReference type="ARBA" id="ARBA00022723"/>
    </source>
</evidence>
<keyword evidence="1" id="KW-0479">Metal-binding</keyword>
<feature type="compositionally biased region" description="Low complexity" evidence="6">
    <location>
        <begin position="705"/>
        <end position="744"/>
    </location>
</feature>
<reference evidence="7" key="1">
    <citation type="journal article" date="2022" name="IScience">
        <title>Evolution of zygomycete secretomes and the origins of terrestrial fungal ecologies.</title>
        <authorList>
            <person name="Chang Y."/>
            <person name="Wang Y."/>
            <person name="Mondo S."/>
            <person name="Ahrendt S."/>
            <person name="Andreopoulos W."/>
            <person name="Barry K."/>
            <person name="Beard J."/>
            <person name="Benny G.L."/>
            <person name="Blankenship S."/>
            <person name="Bonito G."/>
            <person name="Cuomo C."/>
            <person name="Desiro A."/>
            <person name="Gervers K.A."/>
            <person name="Hundley H."/>
            <person name="Kuo A."/>
            <person name="LaButti K."/>
            <person name="Lang B.F."/>
            <person name="Lipzen A."/>
            <person name="O'Donnell K."/>
            <person name="Pangilinan J."/>
            <person name="Reynolds N."/>
            <person name="Sandor L."/>
            <person name="Smith M.E."/>
            <person name="Tsang A."/>
            <person name="Grigoriev I.V."/>
            <person name="Stajich J.E."/>
            <person name="Spatafora J.W."/>
        </authorList>
    </citation>
    <scope>NUCLEOTIDE SEQUENCE</scope>
    <source>
        <strain evidence="7">RSA 2281</strain>
    </source>
</reference>
<evidence type="ECO:0000256" key="2">
    <source>
        <dbReference type="ARBA" id="ARBA00023015"/>
    </source>
</evidence>
<feature type="compositionally biased region" description="Low complexity" evidence="6">
    <location>
        <begin position="56"/>
        <end position="85"/>
    </location>
</feature>
<organism evidence="7 8">
    <name type="scientific">Phascolomyces articulosus</name>
    <dbReference type="NCBI Taxonomy" id="60185"/>
    <lineage>
        <taxon>Eukaryota</taxon>
        <taxon>Fungi</taxon>
        <taxon>Fungi incertae sedis</taxon>
        <taxon>Mucoromycota</taxon>
        <taxon>Mucoromycotina</taxon>
        <taxon>Mucoromycetes</taxon>
        <taxon>Mucorales</taxon>
        <taxon>Lichtheimiaceae</taxon>
        <taxon>Phascolomyces</taxon>
    </lineage>
</organism>
<dbReference type="PANTHER" id="PTHR31668">
    <property type="entry name" value="GLUCOSE TRANSPORT TRANSCRIPTION REGULATOR RGT1-RELATED-RELATED"/>
    <property type="match status" value="1"/>
</dbReference>
<keyword evidence="2" id="KW-0805">Transcription regulation</keyword>
<sequence length="892" mass="101274">MYPSNNNFLQPPRRYTPPVHHHKKHTTGLAIDTDYYHLESIPSLVASSPPTPLETSGSSVDSESSPPAATLLPWNTATTTTPAPTTVMMTTDDEEEDEKSPVTTLASPITTATTATTTTTPPPLPTRTPASFNDIFSKFNISYTDLGINMEARITNVSDFRVLIDAFSKLCCSTNNHNNHHNHHHTTHHSHDTKDASSCIDEEETSDSPTSTTSTNNGIVLYRNPNSRVKPVNFFASATGLGQILHPHSKHGSMTTLQQIVEACINTYFTCWIRYFPIMLKEEFMAWYNSHPSPTETLIVNALCSYCFRHMVMHHSNGQFEHFRQDPYQIQEQEEFFFNRARDCLGQSFDYPDRYAVLSLIYMGIRAEMSRRHHYLGMAVSMLHELEIYPRMALDAENESFEKEADTRLWWFAWSIDLYLYSSGAPKNTPQTRGLGRTVDIPRVFEQDIDDDELSVISYHYCIQFWQIQADIIRMLSDRESDMTVEQLNAYDQKIVDMYEALPAYLKFDSGFEYGCEELFLVCVRVNIEYNATRIILHKPFIPDVNDRYPGRFSLESLNICLSRSLVLLRALNTCVKVPMCGCAFDRDEMWRVAEVISNAMDIYRNCGSSLILNNIDKEEYHHGLQKCLDVIRLTHEHQQKNKDWVQVADWIEVEIRRHQLYTHPANNKNDPSTSQQDMYPRQNEKPDYFLANLKPSVALNSKLQASSSPTPSATTSSSSSSSSSASPSSPPLQQQQQTSHATPVPVPNSNNRMDHSQQHHHNYNQHPHQQQESSHHEITPSGSMLSVLSFSTTLSSSPSSTPPSSSNNSFNSSFMSSPTTTSPPSSSSTMMMDSQQQQQQSFVQMYAPPSTTKSFNASSSSSQQSKNQTRFRYFNPRKMNKFLFIDENPIV</sequence>
<feature type="region of interest" description="Disordered" evidence="6">
    <location>
        <begin position="43"/>
        <end position="85"/>
    </location>
</feature>
<dbReference type="EMBL" id="JAIXMP010000065">
    <property type="protein sequence ID" value="KAI9243918.1"/>
    <property type="molecule type" value="Genomic_DNA"/>
</dbReference>
<keyword evidence="5" id="KW-0539">Nucleus</keyword>
<keyword evidence="3" id="KW-0238">DNA-binding</keyword>
<comment type="caution">
    <text evidence="7">The sequence shown here is derived from an EMBL/GenBank/DDBJ whole genome shotgun (WGS) entry which is preliminary data.</text>
</comment>
<feature type="region of interest" description="Disordered" evidence="6">
    <location>
        <begin position="181"/>
        <end position="219"/>
    </location>
</feature>
<reference evidence="7" key="2">
    <citation type="submission" date="2023-02" db="EMBL/GenBank/DDBJ databases">
        <authorList>
            <consortium name="DOE Joint Genome Institute"/>
            <person name="Mondo S.J."/>
            <person name="Chang Y."/>
            <person name="Wang Y."/>
            <person name="Ahrendt S."/>
            <person name="Andreopoulos W."/>
            <person name="Barry K."/>
            <person name="Beard J."/>
            <person name="Benny G.L."/>
            <person name="Blankenship S."/>
            <person name="Bonito G."/>
            <person name="Cuomo C."/>
            <person name="Desiro A."/>
            <person name="Gervers K.A."/>
            <person name="Hundley H."/>
            <person name="Kuo A."/>
            <person name="LaButti K."/>
            <person name="Lang B.F."/>
            <person name="Lipzen A."/>
            <person name="O'Donnell K."/>
            <person name="Pangilinan J."/>
            <person name="Reynolds N."/>
            <person name="Sandor L."/>
            <person name="Smith M.W."/>
            <person name="Tsang A."/>
            <person name="Grigoriev I.V."/>
            <person name="Stajich J.E."/>
            <person name="Spatafora J.W."/>
        </authorList>
    </citation>
    <scope>NUCLEOTIDE SEQUENCE</scope>
    <source>
        <strain evidence="7">RSA 2281</strain>
    </source>
</reference>
<evidence type="ECO:0000256" key="4">
    <source>
        <dbReference type="ARBA" id="ARBA00023163"/>
    </source>
</evidence>
<dbReference type="GO" id="GO:0003677">
    <property type="term" value="F:DNA binding"/>
    <property type="evidence" value="ECO:0007669"/>
    <property type="project" value="UniProtKB-KW"/>
</dbReference>
<dbReference type="CDD" id="cd12148">
    <property type="entry name" value="fungal_TF_MHR"/>
    <property type="match status" value="1"/>
</dbReference>
<feature type="region of interest" description="Disordered" evidence="6">
    <location>
        <begin position="793"/>
        <end position="870"/>
    </location>
</feature>
<feature type="region of interest" description="Disordered" evidence="6">
    <location>
        <begin position="1"/>
        <end position="24"/>
    </location>
</feature>
<protein>
    <recommendedName>
        <fullName evidence="9">Transcription factor domain-containing protein</fullName>
    </recommendedName>
</protein>
<evidence type="ECO:0008006" key="9">
    <source>
        <dbReference type="Google" id="ProtNLM"/>
    </source>
</evidence>
<accession>A0AAD5P745</accession>
<keyword evidence="4" id="KW-0804">Transcription</keyword>
<feature type="compositionally biased region" description="Low complexity" evidence="6">
    <location>
        <begin position="793"/>
        <end position="869"/>
    </location>
</feature>
<gene>
    <name evidence="7" type="ORF">BDA99DRAFT_529724</name>
</gene>
<evidence type="ECO:0000256" key="6">
    <source>
        <dbReference type="SAM" id="MobiDB-lite"/>
    </source>
</evidence>
<feature type="region of interest" description="Disordered" evidence="6">
    <location>
        <begin position="703"/>
        <end position="781"/>
    </location>
</feature>
<dbReference type="AlphaFoldDB" id="A0AAD5P745"/>
<evidence type="ECO:0000313" key="8">
    <source>
        <dbReference type="Proteomes" id="UP001209540"/>
    </source>
</evidence>
<dbReference type="GO" id="GO:0046872">
    <property type="term" value="F:metal ion binding"/>
    <property type="evidence" value="ECO:0007669"/>
    <property type="project" value="UniProtKB-KW"/>
</dbReference>
<evidence type="ECO:0000313" key="7">
    <source>
        <dbReference type="EMBL" id="KAI9243918.1"/>
    </source>
</evidence>
<keyword evidence="8" id="KW-1185">Reference proteome</keyword>
<name>A0AAD5P745_9FUNG</name>
<evidence type="ECO:0000256" key="3">
    <source>
        <dbReference type="ARBA" id="ARBA00023125"/>
    </source>
</evidence>
<evidence type="ECO:0000256" key="5">
    <source>
        <dbReference type="ARBA" id="ARBA00023242"/>
    </source>
</evidence>
<dbReference type="InterPro" id="IPR050797">
    <property type="entry name" value="Carb_Metab_Trans_Reg"/>
</dbReference>